<feature type="compositionally biased region" description="Basic and acidic residues" evidence="1">
    <location>
        <begin position="725"/>
        <end position="739"/>
    </location>
</feature>
<feature type="compositionally biased region" description="Basic and acidic residues" evidence="1">
    <location>
        <begin position="948"/>
        <end position="957"/>
    </location>
</feature>
<feature type="compositionally biased region" description="Low complexity" evidence="1">
    <location>
        <begin position="293"/>
        <end position="315"/>
    </location>
</feature>
<feature type="compositionally biased region" description="Polar residues" evidence="1">
    <location>
        <begin position="1465"/>
        <end position="1475"/>
    </location>
</feature>
<feature type="compositionally biased region" description="Polar residues" evidence="1">
    <location>
        <begin position="1612"/>
        <end position="1628"/>
    </location>
</feature>
<feature type="compositionally biased region" description="Low complexity" evidence="1">
    <location>
        <begin position="526"/>
        <end position="554"/>
    </location>
</feature>
<feature type="compositionally biased region" description="Low complexity" evidence="1">
    <location>
        <begin position="984"/>
        <end position="996"/>
    </location>
</feature>
<feature type="region of interest" description="Disordered" evidence="1">
    <location>
        <begin position="606"/>
        <end position="1021"/>
    </location>
</feature>
<feature type="region of interest" description="Disordered" evidence="1">
    <location>
        <begin position="292"/>
        <end position="324"/>
    </location>
</feature>
<keyword evidence="4" id="KW-1185">Reference proteome</keyword>
<feature type="compositionally biased region" description="Basic and acidic residues" evidence="1">
    <location>
        <begin position="252"/>
        <end position="262"/>
    </location>
</feature>
<feature type="region of interest" description="Disordered" evidence="1">
    <location>
        <begin position="1918"/>
        <end position="1969"/>
    </location>
</feature>
<feature type="region of interest" description="Disordered" evidence="1">
    <location>
        <begin position="1172"/>
        <end position="1241"/>
    </location>
</feature>
<feature type="compositionally biased region" description="Basic and acidic residues" evidence="1">
    <location>
        <begin position="1521"/>
        <end position="1543"/>
    </location>
</feature>
<dbReference type="PANTHER" id="PTHR11324:SF16">
    <property type="entry name" value="PDZ DOMAIN-CONTAINING PROTEIN 2"/>
    <property type="match status" value="1"/>
</dbReference>
<feature type="compositionally biased region" description="Low complexity" evidence="1">
    <location>
        <begin position="1921"/>
        <end position="1950"/>
    </location>
</feature>
<feature type="compositionally biased region" description="Basic and acidic residues" evidence="1">
    <location>
        <begin position="816"/>
        <end position="827"/>
    </location>
</feature>
<comment type="caution">
    <text evidence="3">The sequence shown here is derived from an EMBL/GenBank/DDBJ whole genome shotgun (WGS) entry which is preliminary data.</text>
</comment>
<feature type="region of interest" description="Disordered" evidence="1">
    <location>
        <begin position="1773"/>
        <end position="1805"/>
    </location>
</feature>
<dbReference type="CDD" id="cd06763">
    <property type="entry name" value="PDZ7_PDZD2-PDZ4_hPro-IL-16-like"/>
    <property type="match status" value="1"/>
</dbReference>
<dbReference type="PROSITE" id="PS50106">
    <property type="entry name" value="PDZ"/>
    <property type="match status" value="3"/>
</dbReference>
<feature type="domain" description="PDZ" evidence="2">
    <location>
        <begin position="1690"/>
        <end position="1775"/>
    </location>
</feature>
<feature type="domain" description="PDZ" evidence="2">
    <location>
        <begin position="133"/>
        <end position="225"/>
    </location>
</feature>
<proteinExistence type="predicted"/>
<feature type="compositionally biased region" description="Polar residues" evidence="1">
    <location>
        <begin position="853"/>
        <end position="863"/>
    </location>
</feature>
<evidence type="ECO:0000256" key="1">
    <source>
        <dbReference type="SAM" id="MobiDB-lite"/>
    </source>
</evidence>
<feature type="compositionally biased region" description="Polar residues" evidence="1">
    <location>
        <begin position="1128"/>
        <end position="1142"/>
    </location>
</feature>
<feature type="compositionally biased region" description="Polar residues" evidence="1">
    <location>
        <begin position="1172"/>
        <end position="1181"/>
    </location>
</feature>
<feature type="compositionally biased region" description="Low complexity" evidence="1">
    <location>
        <begin position="1432"/>
        <end position="1462"/>
    </location>
</feature>
<feature type="compositionally biased region" description="Basic and acidic residues" evidence="1">
    <location>
        <begin position="890"/>
        <end position="906"/>
    </location>
</feature>
<organism evidence="3 4">
    <name type="scientific">Amphibalanus amphitrite</name>
    <name type="common">Striped barnacle</name>
    <name type="synonym">Balanus amphitrite</name>
    <dbReference type="NCBI Taxonomy" id="1232801"/>
    <lineage>
        <taxon>Eukaryota</taxon>
        <taxon>Metazoa</taxon>
        <taxon>Ecdysozoa</taxon>
        <taxon>Arthropoda</taxon>
        <taxon>Crustacea</taxon>
        <taxon>Multicrustacea</taxon>
        <taxon>Cirripedia</taxon>
        <taxon>Thoracica</taxon>
        <taxon>Thoracicalcarea</taxon>
        <taxon>Balanomorpha</taxon>
        <taxon>Balanoidea</taxon>
        <taxon>Balanidae</taxon>
        <taxon>Amphibalaninae</taxon>
        <taxon>Amphibalanus</taxon>
    </lineage>
</organism>
<dbReference type="SMART" id="SM00228">
    <property type="entry name" value="PDZ"/>
    <property type="match status" value="3"/>
</dbReference>
<reference evidence="3 4" key="1">
    <citation type="submission" date="2019-07" db="EMBL/GenBank/DDBJ databases">
        <title>Draft genome assembly of a fouling barnacle, Amphibalanus amphitrite (Darwin, 1854): The first reference genome for Thecostraca.</title>
        <authorList>
            <person name="Kim W."/>
        </authorList>
    </citation>
    <scope>NUCLEOTIDE SEQUENCE [LARGE SCALE GENOMIC DNA]</scope>
    <source>
        <strain evidence="3">SNU_AA5</strain>
        <tissue evidence="3">Soma without cirri and trophi</tissue>
    </source>
</reference>
<dbReference type="InterPro" id="IPR001478">
    <property type="entry name" value="PDZ"/>
</dbReference>
<protein>
    <submittedName>
        <fullName evidence="3">Pro-interleukin-16</fullName>
    </submittedName>
</protein>
<feature type="region of interest" description="Disordered" evidence="1">
    <location>
        <begin position="1321"/>
        <end position="1573"/>
    </location>
</feature>
<feature type="compositionally biased region" description="Polar residues" evidence="1">
    <location>
        <begin position="1551"/>
        <end position="1573"/>
    </location>
</feature>
<feature type="region of interest" description="Disordered" evidence="1">
    <location>
        <begin position="350"/>
        <end position="569"/>
    </location>
</feature>
<feature type="region of interest" description="Disordered" evidence="1">
    <location>
        <begin position="237"/>
        <end position="271"/>
    </location>
</feature>
<feature type="compositionally biased region" description="Basic and acidic residues" evidence="1">
    <location>
        <begin position="1198"/>
        <end position="1218"/>
    </location>
</feature>
<feature type="compositionally biased region" description="Acidic residues" evidence="1">
    <location>
        <begin position="498"/>
        <end position="508"/>
    </location>
</feature>
<feature type="compositionally biased region" description="Basic and acidic residues" evidence="1">
    <location>
        <begin position="683"/>
        <end position="699"/>
    </location>
</feature>
<feature type="compositionally biased region" description="Acidic residues" evidence="1">
    <location>
        <begin position="373"/>
        <end position="384"/>
    </location>
</feature>
<feature type="compositionally biased region" description="Low complexity" evidence="1">
    <location>
        <begin position="616"/>
        <end position="632"/>
    </location>
</feature>
<feature type="compositionally biased region" description="Polar residues" evidence="1">
    <location>
        <begin position="1221"/>
        <end position="1233"/>
    </location>
</feature>
<gene>
    <name evidence="3" type="primary">IL16_2</name>
    <name evidence="3" type="ORF">FJT64_002923</name>
</gene>
<accession>A0A6A4WKY1</accession>
<dbReference type="CDD" id="cd00136">
    <property type="entry name" value="PDZ_canonical"/>
    <property type="match status" value="1"/>
</dbReference>
<evidence type="ECO:0000313" key="3">
    <source>
        <dbReference type="EMBL" id="KAF0302858.1"/>
    </source>
</evidence>
<feature type="region of interest" description="Disordered" evidence="1">
    <location>
        <begin position="1255"/>
        <end position="1309"/>
    </location>
</feature>
<dbReference type="Proteomes" id="UP000440578">
    <property type="component" value="Unassembled WGS sequence"/>
</dbReference>
<dbReference type="SUPFAM" id="SSF50156">
    <property type="entry name" value="PDZ domain-like"/>
    <property type="match status" value="3"/>
</dbReference>
<name>A0A6A4WKY1_AMPAM</name>
<feature type="compositionally biased region" description="Acidic residues" evidence="1">
    <location>
        <begin position="427"/>
        <end position="450"/>
    </location>
</feature>
<feature type="compositionally biased region" description="Acidic residues" evidence="1">
    <location>
        <begin position="516"/>
        <end position="525"/>
    </location>
</feature>
<dbReference type="Gene3D" id="2.30.42.10">
    <property type="match status" value="3"/>
</dbReference>
<feature type="compositionally biased region" description="Basic and acidic residues" evidence="1">
    <location>
        <begin position="1348"/>
        <end position="1363"/>
    </location>
</feature>
<feature type="compositionally biased region" description="Polar residues" evidence="1">
    <location>
        <begin position="774"/>
        <end position="786"/>
    </location>
</feature>
<feature type="domain" description="PDZ" evidence="2">
    <location>
        <begin position="1827"/>
        <end position="1912"/>
    </location>
</feature>
<feature type="compositionally biased region" description="Polar residues" evidence="1">
    <location>
        <begin position="1382"/>
        <end position="1411"/>
    </location>
</feature>
<sequence length="1991" mass="211890">MDSAASSGRSQPDPFVTVVNISQSQLAPAPQAFYQNPQYHSVLEGRKLSVQVPNESSEKGVTFVTVLDVRDGGEEGSPSAPGTERVAVTTDSFTDLAVGPVSDEAVEMDVKHTKLAGDETLSSVAVSSHTTELVTLYRLPGERLGLGLKFRGGESAEEPVQGVSVQSCAEGSPSARASCSWGRLQPGDRITAIAGRPVTALTRLQCVQLLQDTPLAVELRVRHLGRRETLVSQDSGISLGGDTLRVSPAREVNARDRSPTGRRERRAAGAPAAALVATDALSAQEAWLQTALESDGSSCSSRSSTSTVVERGAGRLPPPPAPQLDLASALRQFERLERELSMDSVFAAGGADEEGSVSPLPPPEVFQDRPELAEDSEMEDEEERNETRTISRQPSSPAEEDEGFHDSGGSGGVSPPASHRRLSDGSGEGEEAQGDDCPLEDGTLETEEITQSDKEQESTPEERAARSKEPSLTEPDRESSEEESGECVERLSSSACDVSDEDDESDQETTEKADEVCADETETAEQADAAVEVAIDSPDSSAAALEETESSLQSDQSGAPHPPETADSDVETVTEAALLDEGPSEGVLANYVPTPMPRKRTMVLVPAESDDDSVESDGGATADAETPAATPVEPKHNQPGPKYDQGSMSFEVSSSVERRRKASAQDELSPLGGRHWSGGGDTDAERPASSEDSDWERPRGAPSAGRCRDSSPESPPPPSGARQPPDGHEFPPDFAERRPSSATPSATPALLRPPSRYSDRGTSPTAEKADSPSVAENSRGLSTATRGRNHRSGSLGGATTRIGESELSSSLLRRATARERQSMDDLQRTAGRSVLGGRSPRGQTSVKDKIALFSSQSVEQLSQPHPKLLKHKSLENDLPTRGPLRSQARSKSDLKLSETESSRSRPGDVLARRKRIAEGRGPRFGSMLNMHLGERRDSDSRVPSGDTKPGERFKPNDESPVTPHRSRPPLGQRPLRGASECGTLSSLHSDSVTSLSERPSRYREVSPGPLSERSQSLLDLGQPEKRHSFAGLQEREFSYSGHSSSLTRKVSLNSITEERKRSLSRLRGLVIPDKVDGLAKKGPVDLPTIKSKALSSLSSSSFRVSGTASAAVSPRPTATPRSEKVDHQLSSPPWKSESPNMQKYSPAFKRKNISVLSSSGSSGSAFHLVSTSSQLGGSSVELSRPSRRDLARTSPLPRDPRSADRRSEPRTTRPRLADSSEPLQRSSSLNSRPLSALGQLRRKISDDDAADLRSRLEPADSDCGGSTLTLVNEPADSEEPELAGRGRAGSLEFDHRASTSTLHGSPVKELDVEEELLRAAERFHSRAGDAEQQARLSAAAGSPSPPRLLDDDAWRKFAGERRPSAPPPGCETRDLAKLRQVTKVTSLKQKWQQLNADSSGTETSSPRTASTRSEDVAELPASSMRSPPPSISPMSSSLNIPSSVDTSDTTGVSSSSIDVTDSPAEVTTSSLTDITDSPLDITDAPADVSSSALDSEWPSLQDRSGLDRKLSTPSYSSPDLQLREKKDSVPSRPHSWMESERELGGYLRSPSVASSQENIMDSLESAKSPSGSTSSLLEMLTANLKSTARSRHALSVSDLRRAFERWDGRPHSGNSGHTRMSSLDSSASEDGHLTGGGSTASPTTARDHYGSITSLASSTSLISPHELQQLIDEANQSLEESGTPSHEIIVAVIHREMMGGSIGVTLAGGADYENKEISVNKVITGSVADRDGRIKKGDRVISINGRSSKGMSHREALNTLKAPRAEVVLVLSRSRSVTPHDPNSEDQRPSISTMYSRPPKILESPMDSKSLASELAQEDEFRGPPVTISLKKEGAGLGFSLQGGKDSPLGDRPLVAKKIFTGGAADKSGLLHVRDQILAINDQDITHMARIEAWNLLKKQPDGLVRLTIRKWLPNGPVSGADAATQPPAAPAADVPTSPEAAQAARPAPATGVTRPTALPAAGRADTRPVIAGVTPKAAPLGAPAVVLPQA</sequence>
<evidence type="ECO:0000259" key="2">
    <source>
        <dbReference type="PROSITE" id="PS50106"/>
    </source>
</evidence>
<feature type="compositionally biased region" description="Low complexity" evidence="1">
    <location>
        <begin position="805"/>
        <end position="814"/>
    </location>
</feature>
<dbReference type="PANTHER" id="PTHR11324">
    <property type="entry name" value="IL16-RELATED"/>
    <property type="match status" value="1"/>
</dbReference>
<feature type="compositionally biased region" description="Basic and acidic residues" evidence="1">
    <location>
        <begin position="451"/>
        <end position="478"/>
    </location>
</feature>
<dbReference type="EMBL" id="VIIS01001003">
    <property type="protein sequence ID" value="KAF0302858.1"/>
    <property type="molecule type" value="Genomic_DNA"/>
</dbReference>
<dbReference type="OrthoDB" id="42382at2759"/>
<dbReference type="Pfam" id="PF00595">
    <property type="entry name" value="PDZ"/>
    <property type="match status" value="3"/>
</dbReference>
<evidence type="ECO:0000313" key="4">
    <source>
        <dbReference type="Proteomes" id="UP000440578"/>
    </source>
</evidence>
<feature type="region of interest" description="Disordered" evidence="1">
    <location>
        <begin position="1606"/>
        <end position="1647"/>
    </location>
</feature>
<dbReference type="InterPro" id="IPR036034">
    <property type="entry name" value="PDZ_sf"/>
</dbReference>
<feature type="region of interest" description="Disordered" evidence="1">
    <location>
        <begin position="1105"/>
        <end position="1142"/>
    </location>
</feature>